<name>W6TDJ1_HOLOB</name>
<dbReference type="Proteomes" id="UP000019112">
    <property type="component" value="Unassembled WGS sequence"/>
</dbReference>
<dbReference type="eggNOG" id="COG2801">
    <property type="taxonomic scope" value="Bacteria"/>
</dbReference>
<sequence>MFLRNIIEHYPFKITKIFTDNGSQFTYALLAEHLRPKLHPFNAICKAHKIEHKLTQFRHPWTNRIGGSFQQNYQTIYNKNILSVIIRI</sequence>
<dbReference type="STRING" id="1399147.P618_200671"/>
<gene>
    <name evidence="1" type="ORF">P618_200671</name>
</gene>
<dbReference type="EMBL" id="AWTR02000062">
    <property type="protein sequence ID" value="ETZ07128.1"/>
    <property type="molecule type" value="Genomic_DNA"/>
</dbReference>
<reference evidence="1 2" key="1">
    <citation type="journal article" date="2014" name="FEMS Microbiol. Lett.">
        <title>Draft genome sequences of three Holospora species (Holospora obtusa, Holospora undulata, and Holospora elegans), endonuclear symbiotic bacteria of the ciliate Paramecium caudatum.</title>
        <authorList>
            <person name="Dohra H."/>
            <person name="Tanaka K."/>
            <person name="Suzuki T."/>
            <person name="Fujishima M."/>
            <person name="Suzuki H."/>
        </authorList>
    </citation>
    <scope>NUCLEOTIDE SEQUENCE [LARGE SCALE GENOMIC DNA]</scope>
    <source>
        <strain evidence="1 2">F1</strain>
    </source>
</reference>
<dbReference type="GO" id="GO:0003676">
    <property type="term" value="F:nucleic acid binding"/>
    <property type="evidence" value="ECO:0007669"/>
    <property type="project" value="InterPro"/>
</dbReference>
<organism evidence="1 2">
    <name type="scientific">Holospora obtusa F1</name>
    <dbReference type="NCBI Taxonomy" id="1399147"/>
    <lineage>
        <taxon>Bacteria</taxon>
        <taxon>Pseudomonadati</taxon>
        <taxon>Pseudomonadota</taxon>
        <taxon>Alphaproteobacteria</taxon>
        <taxon>Holosporales</taxon>
        <taxon>Holosporaceae</taxon>
        <taxon>Holospora</taxon>
    </lineage>
</organism>
<evidence type="ECO:0000313" key="1">
    <source>
        <dbReference type="EMBL" id="ETZ07128.1"/>
    </source>
</evidence>
<keyword evidence="2" id="KW-1185">Reference proteome</keyword>
<dbReference type="Gene3D" id="3.30.420.10">
    <property type="entry name" value="Ribonuclease H-like superfamily/Ribonuclease H"/>
    <property type="match status" value="1"/>
</dbReference>
<protein>
    <submittedName>
        <fullName evidence="1">Integrase core domain protein</fullName>
    </submittedName>
</protein>
<comment type="caution">
    <text evidence="1">The sequence shown here is derived from an EMBL/GenBank/DDBJ whole genome shotgun (WGS) entry which is preliminary data.</text>
</comment>
<dbReference type="SUPFAM" id="SSF53098">
    <property type="entry name" value="Ribonuclease H-like"/>
    <property type="match status" value="1"/>
</dbReference>
<dbReference type="InterPro" id="IPR036397">
    <property type="entry name" value="RNaseH_sf"/>
</dbReference>
<evidence type="ECO:0000313" key="2">
    <source>
        <dbReference type="Proteomes" id="UP000019112"/>
    </source>
</evidence>
<dbReference type="AlphaFoldDB" id="W6TDJ1"/>
<accession>W6TDJ1</accession>
<proteinExistence type="predicted"/>
<dbReference type="InterPro" id="IPR012337">
    <property type="entry name" value="RNaseH-like_sf"/>
</dbReference>